<dbReference type="Proteomes" id="UP000322899">
    <property type="component" value="Unassembled WGS sequence"/>
</dbReference>
<dbReference type="AlphaFoldDB" id="A0A5A8EIS0"/>
<keyword evidence="2 6" id="KW-0812">Transmembrane</keyword>
<dbReference type="SMART" id="SM01417">
    <property type="entry name" value="Solute_trans_a"/>
    <property type="match status" value="1"/>
</dbReference>
<feature type="transmembrane region" description="Helical" evidence="6">
    <location>
        <begin position="186"/>
        <end position="205"/>
    </location>
</feature>
<proteinExistence type="predicted"/>
<feature type="compositionally biased region" description="Acidic residues" evidence="5">
    <location>
        <begin position="376"/>
        <end position="385"/>
    </location>
</feature>
<keyword evidence="4 6" id="KW-0472">Membrane</keyword>
<gene>
    <name evidence="7" type="ORF">FNF27_01266</name>
</gene>
<dbReference type="GO" id="GO:0016020">
    <property type="term" value="C:membrane"/>
    <property type="evidence" value="ECO:0007669"/>
    <property type="project" value="UniProtKB-SubCell"/>
</dbReference>
<dbReference type="PANTHER" id="PTHR23423">
    <property type="entry name" value="ORGANIC SOLUTE TRANSPORTER-RELATED"/>
    <property type="match status" value="1"/>
</dbReference>
<evidence type="ECO:0000313" key="8">
    <source>
        <dbReference type="Proteomes" id="UP000322899"/>
    </source>
</evidence>
<evidence type="ECO:0000256" key="4">
    <source>
        <dbReference type="ARBA" id="ARBA00023136"/>
    </source>
</evidence>
<feature type="transmembrane region" description="Helical" evidence="6">
    <location>
        <begin position="50"/>
        <end position="69"/>
    </location>
</feature>
<evidence type="ECO:0000256" key="3">
    <source>
        <dbReference type="ARBA" id="ARBA00022989"/>
    </source>
</evidence>
<comment type="subcellular location">
    <subcellularLocation>
        <location evidence="1">Membrane</location>
        <topology evidence="1">Multi-pass membrane protein</topology>
    </subcellularLocation>
</comment>
<feature type="transmembrane region" description="Helical" evidence="6">
    <location>
        <begin position="90"/>
        <end position="112"/>
    </location>
</feature>
<dbReference type="EMBL" id="VLTO01000004">
    <property type="protein sequence ID" value="KAA0177489.1"/>
    <property type="molecule type" value="Genomic_DNA"/>
</dbReference>
<comment type="caution">
    <text evidence="7">The sequence shown here is derived from an EMBL/GenBank/DDBJ whole genome shotgun (WGS) entry which is preliminary data.</text>
</comment>
<organism evidence="7 8">
    <name type="scientific">Cafeteria roenbergensis</name>
    <name type="common">Marine flagellate</name>
    <dbReference type="NCBI Taxonomy" id="33653"/>
    <lineage>
        <taxon>Eukaryota</taxon>
        <taxon>Sar</taxon>
        <taxon>Stramenopiles</taxon>
        <taxon>Bigyra</taxon>
        <taxon>Opalozoa</taxon>
        <taxon>Bicosoecida</taxon>
        <taxon>Cafeteriaceae</taxon>
        <taxon>Cafeteria</taxon>
    </lineage>
</organism>
<sequence>MCCGRDAPGNGPGARRGLARAVIVLTYAAVLIGGPILVVKLLERGTEKHIVAWAIGLLLVIMTLPLSMADIVKHLLAFKQPRLQKHVVRVLFLPVVFSISSYLCLVFREAALTVETLRDGYEAFAIYSFTAFLLEAAGGEAALAARLRAKPASAGRHIFPMNHCLQPWPLGAVLLRRCKAGVLQYVVVRLVLTAVTLVLEGQGVFAEGELARFDRGYVYVTAIANMSQMTAVYCLLLLLQAAHEELTPVRAWPKLLCVKAVIFFVWWQGIALAVLVQLGLMPTSLGWTEQEVAKGVQNLLIVLEMLPAALAHRWAFPVSDFAPPEREFVAVSTRDDDDDDDDEAGASDQLRGANGVRSPGHTDRARSSSKSSSGGDSEEGEDDEASREAILHAARHMQAAGGRTSGGGVGGGVGPLRFATRLGRPRRVRGVEASDTAAMAAAAATFAMSTEVRSQWSPSTGAQDASPSAIFAPLAPVTGGSTMAANRVHLGRR</sequence>
<protein>
    <submittedName>
        <fullName evidence="7">Uncharacterized protein</fullName>
    </submittedName>
</protein>
<evidence type="ECO:0000313" key="7">
    <source>
        <dbReference type="EMBL" id="KAA0177489.1"/>
    </source>
</evidence>
<feature type="transmembrane region" description="Helical" evidence="6">
    <location>
        <begin position="260"/>
        <end position="280"/>
    </location>
</feature>
<evidence type="ECO:0000256" key="1">
    <source>
        <dbReference type="ARBA" id="ARBA00004141"/>
    </source>
</evidence>
<evidence type="ECO:0000256" key="6">
    <source>
        <dbReference type="SAM" id="Phobius"/>
    </source>
</evidence>
<dbReference type="InterPro" id="IPR005178">
    <property type="entry name" value="Ostalpha/TMEM184C"/>
</dbReference>
<evidence type="ECO:0000256" key="2">
    <source>
        <dbReference type="ARBA" id="ARBA00022692"/>
    </source>
</evidence>
<feature type="compositionally biased region" description="Acidic residues" evidence="5">
    <location>
        <begin position="335"/>
        <end position="345"/>
    </location>
</feature>
<dbReference type="Pfam" id="PF03619">
    <property type="entry name" value="Solute_trans_a"/>
    <property type="match status" value="1"/>
</dbReference>
<evidence type="ECO:0000256" key="5">
    <source>
        <dbReference type="SAM" id="MobiDB-lite"/>
    </source>
</evidence>
<feature type="transmembrane region" description="Helical" evidence="6">
    <location>
        <begin position="18"/>
        <end position="38"/>
    </location>
</feature>
<reference evidence="7 8" key="1">
    <citation type="submission" date="2019-07" db="EMBL/GenBank/DDBJ databases">
        <title>Genomes of Cafeteria roenbergensis.</title>
        <authorList>
            <person name="Fischer M.G."/>
            <person name="Hackl T."/>
            <person name="Roman M."/>
        </authorList>
    </citation>
    <scope>NUCLEOTIDE SEQUENCE [LARGE SCALE GENOMIC DNA]</scope>
    <source>
        <strain evidence="7 8">E4-10P</strain>
    </source>
</reference>
<feature type="transmembrane region" description="Helical" evidence="6">
    <location>
        <begin position="217"/>
        <end position="239"/>
    </location>
</feature>
<accession>A0A5A8EIS0</accession>
<dbReference type="OrthoDB" id="5348404at2759"/>
<name>A0A5A8EIS0_CAFRO</name>
<feature type="region of interest" description="Disordered" evidence="5">
    <location>
        <begin position="332"/>
        <end position="386"/>
    </location>
</feature>
<keyword evidence="3 6" id="KW-1133">Transmembrane helix</keyword>